<organism evidence="2 3">
    <name type="scientific">Pseudomonas moorei</name>
    <dbReference type="NCBI Taxonomy" id="395599"/>
    <lineage>
        <taxon>Bacteria</taxon>
        <taxon>Pseudomonadati</taxon>
        <taxon>Pseudomonadota</taxon>
        <taxon>Gammaproteobacteria</taxon>
        <taxon>Pseudomonadales</taxon>
        <taxon>Pseudomonadaceae</taxon>
        <taxon>Pseudomonas</taxon>
    </lineage>
</organism>
<protein>
    <recommendedName>
        <fullName evidence="1">DUF927 domain-containing protein</fullName>
    </recommendedName>
</protein>
<evidence type="ECO:0000259" key="1">
    <source>
        <dbReference type="Pfam" id="PF06048"/>
    </source>
</evidence>
<evidence type="ECO:0000313" key="3">
    <source>
        <dbReference type="Proteomes" id="UP000199570"/>
    </source>
</evidence>
<keyword evidence="3" id="KW-1185">Reference proteome</keyword>
<dbReference type="RefSeq" id="WP_090327996.1">
    <property type="nucleotide sequence ID" value="NZ_FNKJ01000004.1"/>
</dbReference>
<evidence type="ECO:0000313" key="2">
    <source>
        <dbReference type="EMBL" id="SDR45261.1"/>
    </source>
</evidence>
<dbReference type="AlphaFoldDB" id="A0A1H1J5N4"/>
<dbReference type="InterPro" id="IPR009270">
    <property type="entry name" value="DUF927"/>
</dbReference>
<proteinExistence type="predicted"/>
<gene>
    <name evidence="2" type="ORF">SAMN04490195_5800</name>
</gene>
<dbReference type="EMBL" id="FNKJ01000004">
    <property type="protein sequence ID" value="SDR45261.1"/>
    <property type="molecule type" value="Genomic_DNA"/>
</dbReference>
<dbReference type="Pfam" id="PF06048">
    <property type="entry name" value="DUF927"/>
    <property type="match status" value="1"/>
</dbReference>
<feature type="domain" description="DUF927" evidence="1">
    <location>
        <begin position="176"/>
        <end position="454"/>
    </location>
</feature>
<dbReference type="OrthoDB" id="7027543at2"/>
<name>A0A1H1J5N4_9PSED</name>
<sequence length="733" mass="81247">MKRFYSRETLSADIIDAALLSGGKALDGDMDSLTEVKSLQFNEHTVIFSILKTHSEYGHVVPVLLKHFLVFQTSLGVFLPFSKTSIQDSKLLEFLQWALGSIKLHLDVGASQEEAEFGQWSTPDSGNQPKSLPFEFMEVVAACEIGLIEAMYGRRVFKNFEFSLDVVRRRKKDDVEEIAPCIWIDKILQDPDTGHISTRINILSRSGMKYRVISSVVANGTMQDTKKLTEWIVSVVPSVVDRKGLGELVKELLRDAFPRIDTQLWIKGEGWLRSDDSVIDACVCGQELLTAPGTDLKRFYVDVSAPRLSQSGTLEDWNRDVLNPVSKNYVLTGAIQLGLAASMIDFLPGLSSCIFNFFGGAGRGKTLLLSTVASLYGNTTAPGQSSVGRGGRSIIETFGSTQRALQAKSQQASLGPMLIDEIGSNSFGDLDRYVYETGNGASRTRLSSNGDVQESPPKTLFVMTTGEEPIMSLVSRNARQGVFDRGVDINIGGGDVSFEGQSADEYVFLPDDIKKAVSAGIPSQYGTVAPAFIQALLSEMSGQSWEAELHDIKQDLVGSYPSYVSNGGAERVLTRFALAVLAGRVALRNKVFSEQYVDEIDLFNGVIVCANLWVTTRWNHLYRLSEALISQKRILQSSPRSGLKLYRHQEWRGNMPTLMISKEYLEEVFPGVGQMEKIGKQFKEDELIVRTDVGRNTVGKVPYYHLQTAWLKDLQIEWSEDREAFINVEPDGN</sequence>
<dbReference type="Proteomes" id="UP000199570">
    <property type="component" value="Unassembled WGS sequence"/>
</dbReference>
<accession>A0A1H1J5N4</accession>
<reference evidence="3" key="1">
    <citation type="submission" date="2016-10" db="EMBL/GenBank/DDBJ databases">
        <authorList>
            <person name="Varghese N."/>
            <person name="Submissions S."/>
        </authorList>
    </citation>
    <scope>NUCLEOTIDE SEQUENCE [LARGE SCALE GENOMIC DNA]</scope>
    <source>
        <strain evidence="3">BS3775</strain>
    </source>
</reference>